<reference evidence="1 2" key="1">
    <citation type="journal article" date="2016" name="Nat. Commun.">
        <title>Ectomycorrhizal ecology is imprinted in the genome of the dominant symbiotic fungus Cenococcum geophilum.</title>
        <authorList>
            <consortium name="DOE Joint Genome Institute"/>
            <person name="Peter M."/>
            <person name="Kohler A."/>
            <person name="Ohm R.A."/>
            <person name="Kuo A."/>
            <person name="Krutzmann J."/>
            <person name="Morin E."/>
            <person name="Arend M."/>
            <person name="Barry K.W."/>
            <person name="Binder M."/>
            <person name="Choi C."/>
            <person name="Clum A."/>
            <person name="Copeland A."/>
            <person name="Grisel N."/>
            <person name="Haridas S."/>
            <person name="Kipfer T."/>
            <person name="LaButti K."/>
            <person name="Lindquist E."/>
            <person name="Lipzen A."/>
            <person name="Maire R."/>
            <person name="Meier B."/>
            <person name="Mihaltcheva S."/>
            <person name="Molinier V."/>
            <person name="Murat C."/>
            <person name="Poggeler S."/>
            <person name="Quandt C.A."/>
            <person name="Sperisen C."/>
            <person name="Tritt A."/>
            <person name="Tisserant E."/>
            <person name="Crous P.W."/>
            <person name="Henrissat B."/>
            <person name="Nehls U."/>
            <person name="Egli S."/>
            <person name="Spatafora J.W."/>
            <person name="Grigoriev I.V."/>
            <person name="Martin F.M."/>
        </authorList>
    </citation>
    <scope>NUCLEOTIDE SEQUENCE [LARGE SCALE GENOMIC DNA]</scope>
    <source>
        <strain evidence="1 2">CBS 207.34</strain>
    </source>
</reference>
<dbReference type="EMBL" id="KV748900">
    <property type="protein sequence ID" value="OCL12241.1"/>
    <property type="molecule type" value="Genomic_DNA"/>
</dbReference>
<proteinExistence type="predicted"/>
<gene>
    <name evidence="1" type="ORF">AOQ84DRAFT_277523</name>
</gene>
<sequence>MDAAAILKGQGWRGSGHSLDNHGRGIVKPLLISNKQDVLGLGKKKPAHNVSDQWWMRAFDESLKELGTGTKTTLGQVRESGINRGGLYGFFVRGEGLQGTI</sequence>
<keyword evidence="2" id="KW-1185">Reference proteome</keyword>
<protein>
    <recommendedName>
        <fullName evidence="3">G-patch domain-containing protein</fullName>
    </recommendedName>
</protein>
<evidence type="ECO:0000313" key="2">
    <source>
        <dbReference type="Proteomes" id="UP000250140"/>
    </source>
</evidence>
<evidence type="ECO:0000313" key="1">
    <source>
        <dbReference type="EMBL" id="OCL12241.1"/>
    </source>
</evidence>
<dbReference type="Proteomes" id="UP000250140">
    <property type="component" value="Unassembled WGS sequence"/>
</dbReference>
<organism evidence="1 2">
    <name type="scientific">Glonium stellatum</name>
    <dbReference type="NCBI Taxonomy" id="574774"/>
    <lineage>
        <taxon>Eukaryota</taxon>
        <taxon>Fungi</taxon>
        <taxon>Dikarya</taxon>
        <taxon>Ascomycota</taxon>
        <taxon>Pezizomycotina</taxon>
        <taxon>Dothideomycetes</taxon>
        <taxon>Pleosporomycetidae</taxon>
        <taxon>Gloniales</taxon>
        <taxon>Gloniaceae</taxon>
        <taxon>Glonium</taxon>
    </lineage>
</organism>
<dbReference type="AlphaFoldDB" id="A0A8E2F7Y9"/>
<accession>A0A8E2F7Y9</accession>
<evidence type="ECO:0008006" key="3">
    <source>
        <dbReference type="Google" id="ProtNLM"/>
    </source>
</evidence>
<feature type="non-terminal residue" evidence="1">
    <location>
        <position position="101"/>
    </location>
</feature>
<name>A0A8E2F7Y9_9PEZI</name>
<dbReference type="OrthoDB" id="3366546at2759"/>